<feature type="compositionally biased region" description="Basic and acidic residues" evidence="4">
    <location>
        <begin position="283"/>
        <end position="293"/>
    </location>
</feature>
<comment type="subcellular location">
    <subcellularLocation>
        <location evidence="1">Cytoplasm</location>
        <location evidence="1">Cytoskeleton</location>
        <location evidence="1">Microtubule organizing center</location>
        <location evidence="1">Centrosome</location>
    </subcellularLocation>
</comment>
<feature type="compositionally biased region" description="Polar residues" evidence="4">
    <location>
        <begin position="661"/>
        <end position="680"/>
    </location>
</feature>
<dbReference type="EMBL" id="CAMPGE010002796">
    <property type="protein sequence ID" value="CAI2361606.1"/>
    <property type="molecule type" value="Genomic_DNA"/>
</dbReference>
<feature type="region of interest" description="Disordered" evidence="4">
    <location>
        <begin position="146"/>
        <end position="230"/>
    </location>
</feature>
<dbReference type="InterPro" id="IPR029299">
    <property type="entry name" value="ALMS_motif"/>
</dbReference>
<proteinExistence type="predicted"/>
<feature type="compositionally biased region" description="Basic and acidic residues" evidence="4">
    <location>
        <begin position="109"/>
        <end position="121"/>
    </location>
</feature>
<feature type="compositionally biased region" description="Basic and acidic residues" evidence="4">
    <location>
        <begin position="1332"/>
        <end position="1387"/>
    </location>
</feature>
<feature type="compositionally biased region" description="Basic residues" evidence="4">
    <location>
        <begin position="190"/>
        <end position="206"/>
    </location>
</feature>
<dbReference type="Proteomes" id="UP001295684">
    <property type="component" value="Unassembled WGS sequence"/>
</dbReference>
<evidence type="ECO:0000256" key="3">
    <source>
        <dbReference type="ARBA" id="ARBA00023212"/>
    </source>
</evidence>
<keyword evidence="3" id="KW-0206">Cytoskeleton</keyword>
<protein>
    <recommendedName>
        <fullName evidence="5">ALMS motif domain-containing protein</fullName>
    </recommendedName>
</protein>
<keyword evidence="2" id="KW-0963">Cytoplasm</keyword>
<feature type="compositionally biased region" description="Polar residues" evidence="4">
    <location>
        <begin position="1030"/>
        <end position="1039"/>
    </location>
</feature>
<comment type="caution">
    <text evidence="6">The sequence shown here is derived from an EMBL/GenBank/DDBJ whole genome shotgun (WGS) entry which is preliminary data.</text>
</comment>
<accession>A0AAD1X8G1</accession>
<feature type="region of interest" description="Disordered" evidence="4">
    <location>
        <begin position="1265"/>
        <end position="1387"/>
    </location>
</feature>
<evidence type="ECO:0000259" key="5">
    <source>
        <dbReference type="Pfam" id="PF15309"/>
    </source>
</evidence>
<evidence type="ECO:0000256" key="4">
    <source>
        <dbReference type="SAM" id="MobiDB-lite"/>
    </source>
</evidence>
<feature type="region of interest" description="Disordered" evidence="4">
    <location>
        <begin position="337"/>
        <end position="356"/>
    </location>
</feature>
<feature type="compositionally biased region" description="Basic and acidic residues" evidence="4">
    <location>
        <begin position="146"/>
        <end position="171"/>
    </location>
</feature>
<reference evidence="6" key="1">
    <citation type="submission" date="2023-07" db="EMBL/GenBank/DDBJ databases">
        <authorList>
            <consortium name="AG Swart"/>
            <person name="Singh M."/>
            <person name="Singh A."/>
            <person name="Seah K."/>
            <person name="Emmerich C."/>
        </authorList>
    </citation>
    <scope>NUCLEOTIDE SEQUENCE</scope>
    <source>
        <strain evidence="6">DP1</strain>
    </source>
</reference>
<feature type="compositionally biased region" description="Polar residues" evidence="4">
    <location>
        <begin position="210"/>
        <end position="224"/>
    </location>
</feature>
<feature type="compositionally biased region" description="Polar residues" evidence="4">
    <location>
        <begin position="50"/>
        <end position="91"/>
    </location>
</feature>
<feature type="region of interest" description="Disordered" evidence="4">
    <location>
        <begin position="489"/>
        <end position="519"/>
    </location>
</feature>
<feature type="compositionally biased region" description="Acidic residues" evidence="4">
    <location>
        <begin position="344"/>
        <end position="353"/>
    </location>
</feature>
<sequence length="1387" mass="159131">MDDRKPFQNLHAQKDGINSQIPYLEVSICKQDGQLDILEKKNKNFPNYGARSNSVAKKSSGQPNGKNTTAAKPSGSNTNPASSRNMNSRSKPQILIDKNKKFGKKQRFKPLEKLERKHLQEDDPVESLDMSINFGPVTFDEAVRDPDEAFSSDEKSGGHFKEAINAHKQSDGEVDSSDDQIQNLPITHKMTPKKNLSKSNLKKRRRTPDLSKNCSCKSQRNNDVTPPVERLQKKYSLGIPGHYRHNQDEIPGEREDACIFDKKIQKNYYQAPVKIVKLNSPDSTRKSRGEKSTSSRRKLSRKKVSTSPKIRIPRHAKDFNKEVKLCYDNSLQNFDANYDKNYEPENESDDEAHEQDQTLNKKICTPQNIDNKRDDENFGISDNIYFKTFENDQPERIQKIVDEKKEIKPILKHKNQKNFKRMRSPAINIERLDDQQVAQQEDRQTKKLLRRRSTKGEIPHDKETELKKQEYLKLKKVLNQKMMELRRVNQTNKKRNKSRKNMERSNVYNNNPPPKEQNSKFVRFNMEEAHRKAGKTPKNRKGVAFNFEASSSDDGKPIIQKEYSAQYQSQYKDKEDDQIGVQYNKSRHSNSLLICKINKVENLKIVHTTEDSQFKRRKFSTKSKADNQDSSHFAENERMQYPQSVGRNDGAKTHRQRNNIDKATSFVQGNKNRLTRNPNTPKEVESKTYHNHMHHNSSHVGDDGRNGSKFPYDSKLLEVSKKRNRKDFKSGDAKANNFKFMNLNWLNQNKNDQLPSFYANQMVAGGLDNTSSIYQNLELSNINYANQNEISGLVNQNDLSSLISQNQLGQMQLNNNQSLLVYDKQTNSIIPLNPGVKGQGNNILINNPPFAGSGLQNNIEIEKTPSRSGLETTRTEVRNDRGGNIPFYFQDAKLQLDFSNNVTPDTKRCSDLLIGKDISNIQLDLDDSQINPINKISSNFASNSKENDKLDSSVQITTKSSLVQVNSKDSLNLRQETGIRNIEISRLKASDYDLNNRESQSINGDYLISKRQFKLPRDTIIEESDHGDSIQPTKTSTDSKLVDEDSKISHKESVIWVGDDTIQDNATLLKKKKIMEKRLNNRNRQRSAKSRGKSENIPDQDASENTIRHLETTYNKFPESMLKNNKFSTIEQSDSGNFDIKRKENKLVQKKSPIFVDLMSSHDVNHESTDSHRVLNSGDNPISSISSKGGLMNFNAFQSDSSRPKLEEPMIIGAQDTNASLAEMFKSKNKGIANKLSQRQNCKSKNRAQKKPKTKEELADIRKNMMKKRHRSTSPSDVLGDIKQSTLKDTSIGGEAWGLKGKGNKSKPRQKCREPPPELLERLAGKKKKKITEKEFRQHASKNYEKLPEVRKRKEEQKKKDEIKARLNRAKEFDKKRSERYGHKQKN</sequence>
<dbReference type="Pfam" id="PF15309">
    <property type="entry name" value="ALMS_motif"/>
    <property type="match status" value="1"/>
</dbReference>
<feature type="region of interest" description="Disordered" evidence="4">
    <location>
        <begin position="1073"/>
        <end position="1101"/>
    </location>
</feature>
<feature type="region of interest" description="Disordered" evidence="4">
    <location>
        <begin position="611"/>
        <end position="709"/>
    </location>
</feature>
<evidence type="ECO:0000256" key="1">
    <source>
        <dbReference type="ARBA" id="ARBA00004300"/>
    </source>
</evidence>
<evidence type="ECO:0000256" key="2">
    <source>
        <dbReference type="ARBA" id="ARBA00022490"/>
    </source>
</evidence>
<organism evidence="6 7">
    <name type="scientific">Euplotes crassus</name>
    <dbReference type="NCBI Taxonomy" id="5936"/>
    <lineage>
        <taxon>Eukaryota</taxon>
        <taxon>Sar</taxon>
        <taxon>Alveolata</taxon>
        <taxon>Ciliophora</taxon>
        <taxon>Intramacronucleata</taxon>
        <taxon>Spirotrichea</taxon>
        <taxon>Hypotrichia</taxon>
        <taxon>Euplotida</taxon>
        <taxon>Euplotidae</taxon>
        <taxon>Moneuplotes</taxon>
    </lineage>
</organism>
<feature type="region of interest" description="Disordered" evidence="4">
    <location>
        <begin position="279"/>
        <end position="310"/>
    </location>
</feature>
<keyword evidence="7" id="KW-1185">Reference proteome</keyword>
<feature type="compositionally biased region" description="Basic and acidic residues" evidence="4">
    <location>
        <begin position="623"/>
        <end position="638"/>
    </location>
</feature>
<feature type="compositionally biased region" description="Basic residues" evidence="4">
    <location>
        <begin position="1073"/>
        <end position="1091"/>
    </location>
</feature>
<evidence type="ECO:0000313" key="7">
    <source>
        <dbReference type="Proteomes" id="UP001295684"/>
    </source>
</evidence>
<gene>
    <name evidence="6" type="ORF">ECRASSUSDP1_LOCUS2918</name>
</gene>
<feature type="domain" description="ALMS motif" evidence="5">
    <location>
        <begin position="1308"/>
        <end position="1380"/>
    </location>
</feature>
<feature type="compositionally biased region" description="Basic residues" evidence="4">
    <location>
        <begin position="294"/>
        <end position="304"/>
    </location>
</feature>
<feature type="region of interest" description="Disordered" evidence="4">
    <location>
        <begin position="1021"/>
        <end position="1044"/>
    </location>
</feature>
<feature type="compositionally biased region" description="Basic and acidic residues" evidence="4">
    <location>
        <begin position="1311"/>
        <end position="1324"/>
    </location>
</feature>
<evidence type="ECO:0000313" key="6">
    <source>
        <dbReference type="EMBL" id="CAI2361606.1"/>
    </source>
</evidence>
<feature type="region of interest" description="Disordered" evidence="4">
    <location>
        <begin position="43"/>
        <end position="123"/>
    </location>
</feature>
<name>A0AAD1X8G1_EUPCR</name>